<dbReference type="Pfam" id="PF01336">
    <property type="entry name" value="tRNA_anti-codon"/>
    <property type="match status" value="1"/>
</dbReference>
<dbReference type="InterPro" id="IPR041931">
    <property type="entry name" value="DNA_pol3_alpha_thumb_dom"/>
</dbReference>
<organism evidence="16 17">
    <name type="scientific">Tepidiforma bonchosmolovskayae</name>
    <dbReference type="NCBI Taxonomy" id="2601677"/>
    <lineage>
        <taxon>Bacteria</taxon>
        <taxon>Bacillati</taxon>
        <taxon>Chloroflexota</taxon>
        <taxon>Tepidiformia</taxon>
        <taxon>Tepidiformales</taxon>
        <taxon>Tepidiformaceae</taxon>
        <taxon>Tepidiforma</taxon>
    </lineage>
</organism>
<evidence type="ECO:0000256" key="6">
    <source>
        <dbReference type="ARBA" id="ARBA00019114"/>
    </source>
</evidence>
<dbReference type="InterPro" id="IPR029460">
    <property type="entry name" value="DNAPol_HHH"/>
</dbReference>
<evidence type="ECO:0000256" key="8">
    <source>
        <dbReference type="ARBA" id="ARBA00022679"/>
    </source>
</evidence>
<dbReference type="InterPro" id="IPR004365">
    <property type="entry name" value="NA-bd_OB_tRNA"/>
</dbReference>
<evidence type="ECO:0000256" key="12">
    <source>
        <dbReference type="ARBA" id="ARBA00022932"/>
    </source>
</evidence>
<protein>
    <recommendedName>
        <fullName evidence="6">DNA polymerase III subunit alpha</fullName>
        <ecNumber evidence="4">2.7.7.7</ecNumber>
    </recommendedName>
    <alternativeName>
        <fullName evidence="5">Error-prone DNA polymerase</fullName>
    </alternativeName>
</protein>
<dbReference type="NCBIfam" id="TIGR00594">
    <property type="entry name" value="polc"/>
    <property type="match status" value="1"/>
</dbReference>
<dbReference type="PANTHER" id="PTHR32294">
    <property type="entry name" value="DNA POLYMERASE III SUBUNIT ALPHA"/>
    <property type="match status" value="1"/>
</dbReference>
<keyword evidence="11" id="KW-0227">DNA damage</keyword>
<dbReference type="InterPro" id="IPR003141">
    <property type="entry name" value="Pol/His_phosphatase_N"/>
</dbReference>
<dbReference type="EC" id="2.7.7.7" evidence="4"/>
<gene>
    <name evidence="16" type="primary">dnaE</name>
    <name evidence="16" type="ORF">Tbon_01650</name>
</gene>
<dbReference type="InterPro" id="IPR004013">
    <property type="entry name" value="PHP_dom"/>
</dbReference>
<keyword evidence="17" id="KW-1185">Reference proteome</keyword>
<evidence type="ECO:0000256" key="9">
    <source>
        <dbReference type="ARBA" id="ARBA00022695"/>
    </source>
</evidence>
<keyword evidence="7" id="KW-0963">Cytoplasm</keyword>
<dbReference type="PANTHER" id="PTHR32294:SF4">
    <property type="entry name" value="ERROR-PRONE DNA POLYMERASE"/>
    <property type="match status" value="1"/>
</dbReference>
<evidence type="ECO:0000256" key="3">
    <source>
        <dbReference type="ARBA" id="ARBA00009496"/>
    </source>
</evidence>
<dbReference type="EMBL" id="CP042829">
    <property type="protein sequence ID" value="QFG02057.1"/>
    <property type="molecule type" value="Genomic_DNA"/>
</dbReference>
<dbReference type="SMART" id="SM00481">
    <property type="entry name" value="POLIIIAc"/>
    <property type="match status" value="1"/>
</dbReference>
<proteinExistence type="inferred from homology"/>
<feature type="domain" description="Polymerase/histidinol phosphatase N-terminal" evidence="15">
    <location>
        <begin position="9"/>
        <end position="76"/>
    </location>
</feature>
<accession>A0ABX6BYL2</accession>
<keyword evidence="13" id="KW-0234">DNA repair</keyword>
<dbReference type="InterPro" id="IPR040982">
    <property type="entry name" value="DNA_pol3_finger"/>
</dbReference>
<evidence type="ECO:0000256" key="2">
    <source>
        <dbReference type="ARBA" id="ARBA00007391"/>
    </source>
</evidence>
<dbReference type="Gene3D" id="3.20.20.140">
    <property type="entry name" value="Metal-dependent hydrolases"/>
    <property type="match status" value="1"/>
</dbReference>
<comment type="catalytic activity">
    <reaction evidence="14">
        <text>DNA(n) + a 2'-deoxyribonucleoside 5'-triphosphate = DNA(n+1) + diphosphate</text>
        <dbReference type="Rhea" id="RHEA:22508"/>
        <dbReference type="Rhea" id="RHEA-COMP:17339"/>
        <dbReference type="Rhea" id="RHEA-COMP:17340"/>
        <dbReference type="ChEBI" id="CHEBI:33019"/>
        <dbReference type="ChEBI" id="CHEBI:61560"/>
        <dbReference type="ChEBI" id="CHEBI:173112"/>
        <dbReference type="EC" id="2.7.7.7"/>
    </reaction>
</comment>
<evidence type="ECO:0000256" key="5">
    <source>
        <dbReference type="ARBA" id="ARBA00017273"/>
    </source>
</evidence>
<dbReference type="NCBIfam" id="NF004225">
    <property type="entry name" value="PRK05672.1"/>
    <property type="match status" value="1"/>
</dbReference>
<dbReference type="SUPFAM" id="SSF89550">
    <property type="entry name" value="PHP domain-like"/>
    <property type="match status" value="1"/>
</dbReference>
<keyword evidence="8 16" id="KW-0808">Transferase</keyword>
<comment type="similarity">
    <text evidence="2">Belongs to the DNA polymerase type-C family. DnaE2 subfamily.</text>
</comment>
<sequence>MLAGVAAYAELHAHSCWSLREGASTTDELIDRALALGYGALALTDHDNLYGAMEFAQAARARGLKAITGCEVTVRRTEPGGEAPETSHLTVLAEHAEGYRNLCRLLSRGYRTYGKDTPQVEEAWLFEQGAGLIVLSGCRDSALARLAAAGEERAARELAGRYRDVFGDRYLVELQDHDVYGDRRRNAVLARTADACGIPVVATNNAHYHVRTRHRLNDVLVAVRHRLTLDTSHTVRRPNSEFYLKHPEELARRFAWRPDALANAVATAERCTFDLTRDLPYRLPDYPVPEGATLDSFLRGVCERAFRRKYPPSDPYAAEARERLERELALIERHGLAGFFLVYWDILQLVNEVAAELHGRDPRLAPDERPVGRGRGSSVSSIVCYLIGLSHIDPVRNNLYLERFLNEELHSLPDIDLDFPRDIRDALLERIYDRYGPEHAALVAAFPTYRFRSAVLDVGKALGLPEPVLAKINRLAGPFADARGLAEQLRKVPELRPLVDAPIWRDLVELAGQVSGFPRHIGQHVGGVVVSAEPISSVVPVEPARMAGRYVCQWDKDSVDDARFVKIDFLALGMLSAVGECLDIIEEERGVRVDLGRIPHDSPEIYAAIREGDTMGVFQIESRAQVQTLPRTQPRNLDDLAVQVAIIRPGPIMAGAFRPYMEYRERLARGEAIEVDYGHPELKPLLEHCLGETLGHVLYQDQVLQIACAVAGFTPGQADRLRRAMSRKRSSEAMRALAEEFLAGAARMGVSREAAEVAFEKMAAFAAFGFPKSHAVAFALLAYESAWLRVHYPAEYYCALFNAQPMGFYPVEVLTQDAERHGIRVLPPCVNRSRAGAWPEEGNIRLGLQQVNGIGGGWQDRRQHRHLPGYRSLPERIVEERESNGPYRSLRELLVRTGMTREQAEMLIQAGALECFGLARRELLWQLGLLTEARMPQPPARPAAEARARQLALALPTEQDMASLPPLEGWEALAWDFERLGLSPGRHPMALVRPLLHEGMITSRHLGGVRNPNRLPQGMVVEIAGMVVTRQRPVTASGVMFMLLEDEFGLANVVVHRGLQERQAELVRMEPFVIVRGRVDNEQSGFPNIVAESFRRCPLPGFIERPQSHDFG</sequence>
<keyword evidence="10" id="KW-0235">DNA replication</keyword>
<dbReference type="Pfam" id="PF02811">
    <property type="entry name" value="PHP"/>
    <property type="match status" value="1"/>
</dbReference>
<keyword evidence="12" id="KW-0239">DNA-directed DNA polymerase</keyword>
<reference evidence="16 17" key="2">
    <citation type="submission" date="2019-10" db="EMBL/GenBank/DDBJ databases">
        <title>Thermopilla bonchosmolovskayae gen. nov., sp. nov., a moderately thermophilic Chloroflexi bacterium from a Chukotka hot spring (Arctic, Russia), representing a novel classis Thermopillaia, which include previously uncultivated lineage OLB14.</title>
        <authorList>
            <person name="Kochetkova T.V."/>
            <person name="Zayulina K.S."/>
            <person name="Zhigarkov V.S."/>
            <person name="Minaev N.V."/>
            <person name="Novikov A."/>
            <person name="Toshchakov S.V."/>
            <person name="Elcheninov A.G."/>
            <person name="Kublanov I.V."/>
        </authorList>
    </citation>
    <scope>NUCLEOTIDE SEQUENCE [LARGE SCALE GENOMIC DNA]</scope>
    <source>
        <strain evidence="16 17">3753O</strain>
    </source>
</reference>
<evidence type="ECO:0000259" key="15">
    <source>
        <dbReference type="SMART" id="SM00481"/>
    </source>
</evidence>
<evidence type="ECO:0000256" key="7">
    <source>
        <dbReference type="ARBA" id="ARBA00022490"/>
    </source>
</evidence>
<dbReference type="Pfam" id="PF14579">
    <property type="entry name" value="HHH_6"/>
    <property type="match status" value="2"/>
</dbReference>
<evidence type="ECO:0000256" key="4">
    <source>
        <dbReference type="ARBA" id="ARBA00012417"/>
    </source>
</evidence>
<comment type="subcellular location">
    <subcellularLocation>
        <location evidence="1">Cytoplasm</location>
    </subcellularLocation>
</comment>
<dbReference type="GO" id="GO:0003887">
    <property type="term" value="F:DNA-directed DNA polymerase activity"/>
    <property type="evidence" value="ECO:0007669"/>
    <property type="project" value="UniProtKB-EC"/>
</dbReference>
<evidence type="ECO:0000256" key="1">
    <source>
        <dbReference type="ARBA" id="ARBA00004496"/>
    </source>
</evidence>
<dbReference type="Pfam" id="PF17657">
    <property type="entry name" value="DNA_pol3_finger"/>
    <property type="match status" value="1"/>
</dbReference>
<dbReference type="CDD" id="cd04485">
    <property type="entry name" value="DnaE_OBF"/>
    <property type="match status" value="1"/>
</dbReference>
<comment type="similarity">
    <text evidence="3">Belongs to the DNA polymerase type-C family. DnaE subfamily.</text>
</comment>
<dbReference type="Gene3D" id="1.10.10.1600">
    <property type="entry name" value="Bacterial DNA polymerase III alpha subunit, thumb domain"/>
    <property type="match status" value="1"/>
</dbReference>
<evidence type="ECO:0000256" key="14">
    <source>
        <dbReference type="ARBA" id="ARBA00049244"/>
    </source>
</evidence>
<evidence type="ECO:0000256" key="10">
    <source>
        <dbReference type="ARBA" id="ARBA00022705"/>
    </source>
</evidence>
<keyword evidence="9 16" id="KW-0548">Nucleotidyltransferase</keyword>
<evidence type="ECO:0000256" key="13">
    <source>
        <dbReference type="ARBA" id="ARBA00023204"/>
    </source>
</evidence>
<reference evidence="16 17" key="1">
    <citation type="submission" date="2019-08" db="EMBL/GenBank/DDBJ databases">
        <authorList>
            <person name="Toschakov S.V."/>
        </authorList>
    </citation>
    <scope>NUCLEOTIDE SEQUENCE [LARGE SCALE GENOMIC DNA]</scope>
    <source>
        <strain evidence="16 17">3753O</strain>
    </source>
</reference>
<evidence type="ECO:0000313" key="16">
    <source>
        <dbReference type="EMBL" id="QFG02057.1"/>
    </source>
</evidence>
<dbReference type="InterPro" id="IPR004805">
    <property type="entry name" value="DnaE2/DnaE/PolC"/>
</dbReference>
<evidence type="ECO:0000256" key="11">
    <source>
        <dbReference type="ARBA" id="ARBA00022763"/>
    </source>
</evidence>
<dbReference type="Pfam" id="PF07733">
    <property type="entry name" value="DNA_pol3_alpha"/>
    <property type="match status" value="1"/>
</dbReference>
<name>A0ABX6BYL2_9CHLR</name>
<evidence type="ECO:0000313" key="17">
    <source>
        <dbReference type="Proteomes" id="UP000326331"/>
    </source>
</evidence>
<dbReference type="Gene3D" id="1.10.150.870">
    <property type="match status" value="1"/>
</dbReference>
<dbReference type="Proteomes" id="UP000326331">
    <property type="component" value="Chromosome"/>
</dbReference>
<dbReference type="InterPro" id="IPR011708">
    <property type="entry name" value="DNA_pol3_alpha_NTPase_dom"/>
</dbReference>
<dbReference type="InterPro" id="IPR016195">
    <property type="entry name" value="Pol/histidinol_Pase-like"/>
</dbReference>